<dbReference type="Proteomes" id="UP001058872">
    <property type="component" value="Chromosome"/>
</dbReference>
<dbReference type="AlphaFoldDB" id="A0AAE9SXV5"/>
<dbReference type="PANTHER" id="PTHR46696">
    <property type="entry name" value="P450, PUTATIVE (EUROFUNG)-RELATED"/>
    <property type="match status" value="1"/>
</dbReference>
<sequence length="402" mass="44112">MRFAPPAGVTKHTLVDAASYDVDIYSDEVIAEPYGHYQAIRDAGPAVWLPRNGLWAVGRFADVRSVLMNHTKFSSARGVAANELINSSSIGNTITSDPPEHTKMRRIIRAPLTAPALKDVAPRIEAEADALVARLVKRESFDAIEDCARHLPVSIVSDLVGLPEDGRANMLRWAAATFDALGAMNSRGTAALPQIQELHAYCRDPSTIARLKPDGWAAAIWKAAKGGEISMEKCPAMMRDYISPSLDTTIFATGSLIWFFGENPDQWDLVRQDPSLISAAINEAVRLESPIRGFTRVVAEDTVLDGVKLSAGSRVLVLYASANRDERKWEEPEKFNVRRDVRDHLGFGIGAHVCAGMHLARLEITALMTAFARRVSRFELGMPTRAVNNVLRGFTSLPVTVR</sequence>
<dbReference type="InterPro" id="IPR002397">
    <property type="entry name" value="Cyt_P450_B"/>
</dbReference>
<comment type="cofactor">
    <cofactor evidence="1">
        <name>heme</name>
        <dbReference type="ChEBI" id="CHEBI:30413"/>
    </cofactor>
</comment>
<dbReference type="PANTHER" id="PTHR46696:SF1">
    <property type="entry name" value="CYTOCHROME P450 YJIB-RELATED"/>
    <property type="match status" value="1"/>
</dbReference>
<dbReference type="InterPro" id="IPR017972">
    <property type="entry name" value="Cyt_P450_CS"/>
</dbReference>
<keyword evidence="3" id="KW-0479">Metal-binding</keyword>
<evidence type="ECO:0000256" key="2">
    <source>
        <dbReference type="ARBA" id="ARBA00010617"/>
    </source>
</evidence>
<keyword evidence="3" id="KW-0503">Monooxygenase</keyword>
<keyword evidence="3" id="KW-0560">Oxidoreductase</keyword>
<name>A0AAE9SXV5_9BRAD</name>
<dbReference type="GO" id="GO:0020037">
    <property type="term" value="F:heme binding"/>
    <property type="evidence" value="ECO:0007669"/>
    <property type="project" value="InterPro"/>
</dbReference>
<dbReference type="GO" id="GO:0005506">
    <property type="term" value="F:iron ion binding"/>
    <property type="evidence" value="ECO:0007669"/>
    <property type="project" value="InterPro"/>
</dbReference>
<reference evidence="4" key="1">
    <citation type="submission" date="2018-04" db="EMBL/GenBank/DDBJ databases">
        <title>Genomes of Endosymbiotic and Endophytic Bradyrhizobium Publication status.</title>
        <authorList>
            <person name="Guha S."/>
            <person name="Jorrin B."/>
            <person name="Sarkar M."/>
            <person name="Poole P.S."/>
            <person name="DasGupta M."/>
        </authorList>
    </citation>
    <scope>NUCLEOTIDE SEQUENCE</scope>
    <source>
        <strain evidence="4">WBOS16</strain>
    </source>
</reference>
<evidence type="ECO:0000313" key="4">
    <source>
        <dbReference type="EMBL" id="UUO69586.1"/>
    </source>
</evidence>
<keyword evidence="3" id="KW-0349">Heme</keyword>
<accession>A0AAE9SXV5</accession>
<evidence type="ECO:0000256" key="1">
    <source>
        <dbReference type="ARBA" id="ARBA00001971"/>
    </source>
</evidence>
<dbReference type="GO" id="GO:0016705">
    <property type="term" value="F:oxidoreductase activity, acting on paired donors, with incorporation or reduction of molecular oxygen"/>
    <property type="evidence" value="ECO:0007669"/>
    <property type="project" value="InterPro"/>
</dbReference>
<dbReference type="GO" id="GO:0004497">
    <property type="term" value="F:monooxygenase activity"/>
    <property type="evidence" value="ECO:0007669"/>
    <property type="project" value="UniProtKB-KW"/>
</dbReference>
<dbReference type="PROSITE" id="PS00086">
    <property type="entry name" value="CYTOCHROME_P450"/>
    <property type="match status" value="1"/>
</dbReference>
<organism evidence="4 5">
    <name type="scientific">Bradyrhizobium betae</name>
    <dbReference type="NCBI Taxonomy" id="244734"/>
    <lineage>
        <taxon>Bacteria</taxon>
        <taxon>Pseudomonadati</taxon>
        <taxon>Pseudomonadota</taxon>
        <taxon>Alphaproteobacteria</taxon>
        <taxon>Hyphomicrobiales</taxon>
        <taxon>Nitrobacteraceae</taxon>
        <taxon>Bradyrhizobium</taxon>
    </lineage>
</organism>
<dbReference type="InterPro" id="IPR036396">
    <property type="entry name" value="Cyt_P450_sf"/>
</dbReference>
<dbReference type="Pfam" id="PF00067">
    <property type="entry name" value="p450"/>
    <property type="match status" value="1"/>
</dbReference>
<evidence type="ECO:0000313" key="5">
    <source>
        <dbReference type="Proteomes" id="UP001058872"/>
    </source>
</evidence>
<dbReference type="Gene3D" id="1.10.630.10">
    <property type="entry name" value="Cytochrome P450"/>
    <property type="match status" value="1"/>
</dbReference>
<keyword evidence="3" id="KW-0408">Iron</keyword>
<dbReference type="EMBL" id="CP028989">
    <property type="protein sequence ID" value="UUO69586.1"/>
    <property type="molecule type" value="Genomic_DNA"/>
</dbReference>
<comment type="similarity">
    <text evidence="2 3">Belongs to the cytochrome P450 family.</text>
</comment>
<dbReference type="RefSeq" id="WP_257176429.1">
    <property type="nucleotide sequence ID" value="NZ_CP028989.1"/>
</dbReference>
<dbReference type="PRINTS" id="PR00359">
    <property type="entry name" value="BP450"/>
</dbReference>
<dbReference type="InterPro" id="IPR001128">
    <property type="entry name" value="Cyt_P450"/>
</dbReference>
<dbReference type="CDD" id="cd11037">
    <property type="entry name" value="CYP199A2-like"/>
    <property type="match status" value="1"/>
</dbReference>
<evidence type="ECO:0000256" key="3">
    <source>
        <dbReference type="RuleBase" id="RU000461"/>
    </source>
</evidence>
<gene>
    <name evidence="4" type="ORF">DCM83_10625</name>
</gene>
<dbReference type="SUPFAM" id="SSF48264">
    <property type="entry name" value="Cytochrome P450"/>
    <property type="match status" value="1"/>
</dbReference>
<protein>
    <submittedName>
        <fullName evidence="4">Cytochrome P450</fullName>
    </submittedName>
</protein>
<proteinExistence type="inferred from homology"/>